<dbReference type="Proteomes" id="UP000188388">
    <property type="component" value="Unassembled WGS sequence"/>
</dbReference>
<evidence type="ECO:0000313" key="2">
    <source>
        <dbReference type="EMBL" id="SIT58067.1"/>
    </source>
</evidence>
<accession>A0A1R3VI29</accession>
<proteinExistence type="predicted"/>
<reference evidence="3" key="1">
    <citation type="submission" date="2017-01" db="EMBL/GenBank/DDBJ databases">
        <authorList>
            <person name="Brunel B."/>
        </authorList>
    </citation>
    <scope>NUCLEOTIDE SEQUENCE [LARGE SCALE GENOMIC DNA]</scope>
</reference>
<feature type="region of interest" description="Disordered" evidence="1">
    <location>
        <begin position="43"/>
        <end position="66"/>
    </location>
</feature>
<organism evidence="2 3">
    <name type="scientific">Mesorhizobium prunaredense</name>
    <dbReference type="NCBI Taxonomy" id="1631249"/>
    <lineage>
        <taxon>Bacteria</taxon>
        <taxon>Pseudomonadati</taxon>
        <taxon>Pseudomonadota</taxon>
        <taxon>Alphaproteobacteria</taxon>
        <taxon>Hyphomicrobiales</taxon>
        <taxon>Phyllobacteriaceae</taxon>
        <taxon>Mesorhizobium</taxon>
    </lineage>
</organism>
<evidence type="ECO:0000313" key="3">
    <source>
        <dbReference type="Proteomes" id="UP000188388"/>
    </source>
</evidence>
<dbReference type="EMBL" id="FTPD01000045">
    <property type="protein sequence ID" value="SIT58067.1"/>
    <property type="molecule type" value="Genomic_DNA"/>
</dbReference>
<dbReference type="STRING" id="1631249.BQ8794_50169"/>
<protein>
    <submittedName>
        <fullName evidence="2">Uncharacterized protein</fullName>
    </submittedName>
</protein>
<keyword evidence="3" id="KW-1185">Reference proteome</keyword>
<name>A0A1R3VI29_9HYPH</name>
<dbReference type="AlphaFoldDB" id="A0A1R3VI29"/>
<evidence type="ECO:0000256" key="1">
    <source>
        <dbReference type="SAM" id="MobiDB-lite"/>
    </source>
</evidence>
<gene>
    <name evidence="2" type="ORF">BQ8794_50169</name>
</gene>
<sequence>MRDLFQLFRRVGVIASADVKTKLYPILRKNGRNTNGLGCTADITARANDPDHNQSQNFACHPRGAR</sequence>